<dbReference type="Pfam" id="PF02902">
    <property type="entry name" value="Peptidase_C48"/>
    <property type="match status" value="1"/>
</dbReference>
<feature type="domain" description="Ubiquitin-like protease family profile" evidence="4">
    <location>
        <begin position="1"/>
        <end position="138"/>
    </location>
</feature>
<gene>
    <name evidence="5" type="ORF">PVAP13_9NG575142</name>
</gene>
<keyword evidence="6" id="KW-1185">Reference proteome</keyword>
<dbReference type="InterPro" id="IPR003653">
    <property type="entry name" value="Peptidase_C48_C"/>
</dbReference>
<reference evidence="5" key="1">
    <citation type="submission" date="2020-05" db="EMBL/GenBank/DDBJ databases">
        <title>WGS assembly of Panicum virgatum.</title>
        <authorList>
            <person name="Lovell J.T."/>
            <person name="Jenkins J."/>
            <person name="Shu S."/>
            <person name="Juenger T.E."/>
            <person name="Schmutz J."/>
        </authorList>
    </citation>
    <scope>NUCLEOTIDE SEQUENCE</scope>
    <source>
        <strain evidence="5">AP13</strain>
    </source>
</reference>
<keyword evidence="3" id="KW-0378">Hydrolase</keyword>
<evidence type="ECO:0000256" key="1">
    <source>
        <dbReference type="ARBA" id="ARBA00005234"/>
    </source>
</evidence>
<dbReference type="InterPro" id="IPR038765">
    <property type="entry name" value="Papain-like_cys_pep_sf"/>
</dbReference>
<dbReference type="EMBL" id="CM029054">
    <property type="protein sequence ID" value="KAG2540591.1"/>
    <property type="molecule type" value="Genomic_DNA"/>
</dbReference>
<dbReference type="AlphaFoldDB" id="A0A8T0MSZ1"/>
<dbReference type="PROSITE" id="PS50600">
    <property type="entry name" value="ULP_PROTEASE"/>
    <property type="match status" value="1"/>
</dbReference>
<keyword evidence="2" id="KW-0645">Protease</keyword>
<evidence type="ECO:0000256" key="3">
    <source>
        <dbReference type="ARBA" id="ARBA00022801"/>
    </source>
</evidence>
<evidence type="ECO:0000259" key="4">
    <source>
        <dbReference type="PROSITE" id="PS50600"/>
    </source>
</evidence>
<comment type="caution">
    <text evidence="5">The sequence shown here is derived from an EMBL/GenBank/DDBJ whole genome shotgun (WGS) entry which is preliminary data.</text>
</comment>
<dbReference type="PANTHER" id="PTHR36479">
    <property type="entry name" value="ULP_PROTEASE DOMAIN-CONTAINING PROTEIN"/>
    <property type="match status" value="1"/>
</dbReference>
<proteinExistence type="inferred from homology"/>
<protein>
    <recommendedName>
        <fullName evidence="4">Ubiquitin-like protease family profile domain-containing protein</fullName>
    </recommendedName>
</protein>
<dbReference type="GO" id="GO:0006508">
    <property type="term" value="P:proteolysis"/>
    <property type="evidence" value="ECO:0007669"/>
    <property type="project" value="UniProtKB-KW"/>
</dbReference>
<dbReference type="Gene3D" id="3.40.395.10">
    <property type="entry name" value="Adenoviral Proteinase, Chain A"/>
    <property type="match status" value="1"/>
</dbReference>
<evidence type="ECO:0000313" key="6">
    <source>
        <dbReference type="Proteomes" id="UP000823388"/>
    </source>
</evidence>
<evidence type="ECO:0000313" key="5">
    <source>
        <dbReference type="EMBL" id="KAG2540591.1"/>
    </source>
</evidence>
<name>A0A8T0MSZ1_PANVG</name>
<dbReference type="PANTHER" id="PTHR36479:SF10">
    <property type="entry name" value="UBIQUITIN-LIKE PROTEASE FAMILY PROFILE DOMAIN-CONTAINING PROTEIN"/>
    <property type="match status" value="1"/>
</dbReference>
<dbReference type="SUPFAM" id="SSF54001">
    <property type="entry name" value="Cysteine proteinases"/>
    <property type="match status" value="1"/>
</dbReference>
<sequence>MSPWVGLKMMTPTEAYCRMVEKAFDFLNTEYDLILFPIHEANENEPNAARHWFTVVLNLADKEFQVIDSLRTSGTQSLDLKAHMVCAKIITLWKKYTAKHNGCTVPNIFSYELRFISGYRQFGIHDYRLFTLKTIEFWDGSRLPKFIGSSEVNLRKQVLHQWITSPTNQAHWKSTLCQGSETKGEGAGCSTSMGKTT</sequence>
<accession>A0A8T0MSZ1</accession>
<comment type="similarity">
    <text evidence="1">Belongs to the peptidase C48 family.</text>
</comment>
<evidence type="ECO:0000256" key="2">
    <source>
        <dbReference type="ARBA" id="ARBA00022670"/>
    </source>
</evidence>
<dbReference type="Proteomes" id="UP000823388">
    <property type="component" value="Chromosome 9N"/>
</dbReference>
<dbReference type="GO" id="GO:0008234">
    <property type="term" value="F:cysteine-type peptidase activity"/>
    <property type="evidence" value="ECO:0007669"/>
    <property type="project" value="InterPro"/>
</dbReference>
<organism evidence="5 6">
    <name type="scientific">Panicum virgatum</name>
    <name type="common">Blackwell switchgrass</name>
    <dbReference type="NCBI Taxonomy" id="38727"/>
    <lineage>
        <taxon>Eukaryota</taxon>
        <taxon>Viridiplantae</taxon>
        <taxon>Streptophyta</taxon>
        <taxon>Embryophyta</taxon>
        <taxon>Tracheophyta</taxon>
        <taxon>Spermatophyta</taxon>
        <taxon>Magnoliopsida</taxon>
        <taxon>Liliopsida</taxon>
        <taxon>Poales</taxon>
        <taxon>Poaceae</taxon>
        <taxon>PACMAD clade</taxon>
        <taxon>Panicoideae</taxon>
        <taxon>Panicodae</taxon>
        <taxon>Paniceae</taxon>
        <taxon>Panicinae</taxon>
        <taxon>Panicum</taxon>
        <taxon>Panicum sect. Hiantes</taxon>
    </lineage>
</organism>